<comment type="subcellular location">
    <subcellularLocation>
        <location evidence="1">Membrane</location>
    </subcellularLocation>
</comment>
<dbReference type="AlphaFoldDB" id="A0A9W8XB20"/>
<name>A0A9W8XB20_9PLEO</name>
<dbReference type="EMBL" id="JAPEUX010000009">
    <property type="protein sequence ID" value="KAJ4345193.1"/>
    <property type="molecule type" value="Genomic_DNA"/>
</dbReference>
<accession>A0A9W8XB20</accession>
<evidence type="ECO:0000256" key="6">
    <source>
        <dbReference type="ARBA" id="ARBA00023136"/>
    </source>
</evidence>
<keyword evidence="10" id="KW-1185">Reference proteome</keyword>
<dbReference type="GO" id="GO:0016757">
    <property type="term" value="F:glycosyltransferase activity"/>
    <property type="evidence" value="ECO:0007669"/>
    <property type="project" value="UniProtKB-KW"/>
</dbReference>
<organism evidence="9 10">
    <name type="scientific">Didymosphaeria variabile</name>
    <dbReference type="NCBI Taxonomy" id="1932322"/>
    <lineage>
        <taxon>Eukaryota</taxon>
        <taxon>Fungi</taxon>
        <taxon>Dikarya</taxon>
        <taxon>Ascomycota</taxon>
        <taxon>Pezizomycotina</taxon>
        <taxon>Dothideomycetes</taxon>
        <taxon>Pleosporomycetidae</taxon>
        <taxon>Pleosporales</taxon>
        <taxon>Massarineae</taxon>
        <taxon>Didymosphaeriaceae</taxon>
        <taxon>Didymosphaeria</taxon>
    </lineage>
</organism>
<evidence type="ECO:0000313" key="10">
    <source>
        <dbReference type="Proteomes" id="UP001140513"/>
    </source>
</evidence>
<dbReference type="OrthoDB" id="2849215at2759"/>
<keyword evidence="5 8" id="KW-1133">Transmembrane helix</keyword>
<feature type="transmembrane region" description="Helical" evidence="8">
    <location>
        <begin position="338"/>
        <end position="356"/>
    </location>
</feature>
<comment type="caution">
    <text evidence="9">The sequence shown here is derived from an EMBL/GenBank/DDBJ whole genome shotgun (WGS) entry which is preliminary data.</text>
</comment>
<keyword evidence="6 8" id="KW-0472">Membrane</keyword>
<dbReference type="GeneID" id="80914852"/>
<keyword evidence="2" id="KW-0328">Glycosyltransferase</keyword>
<dbReference type="InterPro" id="IPR052427">
    <property type="entry name" value="Glycosyltrans_GT2/GT47"/>
</dbReference>
<keyword evidence="3" id="KW-0808">Transferase</keyword>
<reference evidence="9" key="1">
    <citation type="submission" date="2022-10" db="EMBL/GenBank/DDBJ databases">
        <title>Tapping the CABI collections for fungal endophytes: first genome assemblies for Collariella, Neodidymelliopsis, Ascochyta clinopodiicola, Didymella pomorum, Didymosphaeria variabile, Neocosmospora piperis and Neocucurbitaria cava.</title>
        <authorList>
            <person name="Hill R."/>
        </authorList>
    </citation>
    <scope>NUCLEOTIDE SEQUENCE</scope>
    <source>
        <strain evidence="9">IMI 356815</strain>
    </source>
</reference>
<dbReference type="RefSeq" id="XP_056065357.1">
    <property type="nucleotide sequence ID" value="XM_056220054.1"/>
</dbReference>
<keyword evidence="7" id="KW-0325">Glycoprotein</keyword>
<evidence type="ECO:0000256" key="8">
    <source>
        <dbReference type="SAM" id="Phobius"/>
    </source>
</evidence>
<evidence type="ECO:0000256" key="3">
    <source>
        <dbReference type="ARBA" id="ARBA00022679"/>
    </source>
</evidence>
<dbReference type="SUPFAM" id="SSF53448">
    <property type="entry name" value="Nucleotide-diphospho-sugar transferases"/>
    <property type="match status" value="1"/>
</dbReference>
<dbReference type="Pfam" id="PF13641">
    <property type="entry name" value="Glyco_tranf_2_3"/>
    <property type="match status" value="1"/>
</dbReference>
<evidence type="ECO:0000256" key="2">
    <source>
        <dbReference type="ARBA" id="ARBA00022676"/>
    </source>
</evidence>
<proteinExistence type="predicted"/>
<feature type="transmembrane region" description="Helical" evidence="8">
    <location>
        <begin position="306"/>
        <end position="326"/>
    </location>
</feature>
<sequence length="369" mass="41948">MALALGALWAWDAYEKALSLYFSKKYKTIALPKVLTYSSTDVSIIVPTIDTESTFTECVRLWLKSNPREIIIVTVPRCKAHVEQLVMPIHEFKDKITILTAPLANKRHQLMVGAKAASGKIHALVDDDAYWPADTVIPHLLAPFEDDRVGAAAGLQSAEIPLERQDSNVITIWEAAAALDMFNMKTLQAMRFAADGGCWALVGRTLFVRATILQDQQFVDAFTHQLIGQRIVNGADDVFVTEWVFDHGWKVSIQNSPESEITTNVKQDHKFAWQVLRWERGNIRSFLARIFVYPGYRVSDSLKNRMAYVLWMMFGWGGWVSGYGAFLQRYPYCIRTIWALFLMDNFAPIVDIYAYFTMNNDSWLTRAAA</sequence>
<protein>
    <recommendedName>
        <fullName evidence="11">Polysaccharide synthase</fullName>
    </recommendedName>
</protein>
<dbReference type="Proteomes" id="UP001140513">
    <property type="component" value="Unassembled WGS sequence"/>
</dbReference>
<keyword evidence="4 8" id="KW-0812">Transmembrane</keyword>
<evidence type="ECO:0000313" key="9">
    <source>
        <dbReference type="EMBL" id="KAJ4345193.1"/>
    </source>
</evidence>
<dbReference type="InterPro" id="IPR029044">
    <property type="entry name" value="Nucleotide-diphossugar_trans"/>
</dbReference>
<gene>
    <name evidence="9" type="ORF">N0V89_011322</name>
</gene>
<dbReference type="PANTHER" id="PTHR47844:SF1">
    <property type="entry name" value="EXOSTOSIN-LIKE 2"/>
    <property type="match status" value="1"/>
</dbReference>
<evidence type="ECO:0000256" key="7">
    <source>
        <dbReference type="ARBA" id="ARBA00023180"/>
    </source>
</evidence>
<evidence type="ECO:0000256" key="5">
    <source>
        <dbReference type="ARBA" id="ARBA00022989"/>
    </source>
</evidence>
<evidence type="ECO:0000256" key="1">
    <source>
        <dbReference type="ARBA" id="ARBA00004370"/>
    </source>
</evidence>
<dbReference type="Gene3D" id="3.90.550.10">
    <property type="entry name" value="Spore Coat Polysaccharide Biosynthesis Protein SpsA, Chain A"/>
    <property type="match status" value="1"/>
</dbReference>
<dbReference type="PANTHER" id="PTHR47844">
    <property type="entry name" value="SYNTHASE CPS1, PUTATIVE (AFU_ORTHOLOGUE AFUA_7G02500)-RELATED"/>
    <property type="match status" value="1"/>
</dbReference>
<evidence type="ECO:0008006" key="11">
    <source>
        <dbReference type="Google" id="ProtNLM"/>
    </source>
</evidence>
<dbReference type="GO" id="GO:0016020">
    <property type="term" value="C:membrane"/>
    <property type="evidence" value="ECO:0007669"/>
    <property type="project" value="UniProtKB-SubCell"/>
</dbReference>
<evidence type="ECO:0000256" key="4">
    <source>
        <dbReference type="ARBA" id="ARBA00022692"/>
    </source>
</evidence>